<dbReference type="EMBL" id="RCWN01000002">
    <property type="protein sequence ID" value="RLQ85286.1"/>
    <property type="molecule type" value="Genomic_DNA"/>
</dbReference>
<dbReference type="Proteomes" id="UP000281094">
    <property type="component" value="Unassembled WGS sequence"/>
</dbReference>
<dbReference type="InterPro" id="IPR037185">
    <property type="entry name" value="EmrE-like"/>
</dbReference>
<dbReference type="AlphaFoldDB" id="A0A3L7J3R3"/>
<evidence type="ECO:0008006" key="4">
    <source>
        <dbReference type="Google" id="ProtNLM"/>
    </source>
</evidence>
<organism evidence="2 3">
    <name type="scientific">Notoacmeibacter ruber</name>
    <dbReference type="NCBI Taxonomy" id="2670375"/>
    <lineage>
        <taxon>Bacteria</taxon>
        <taxon>Pseudomonadati</taxon>
        <taxon>Pseudomonadota</taxon>
        <taxon>Alphaproteobacteria</taxon>
        <taxon>Hyphomicrobiales</taxon>
        <taxon>Notoacmeibacteraceae</taxon>
        <taxon>Notoacmeibacter</taxon>
    </lineage>
</organism>
<dbReference type="SUPFAM" id="SSF103481">
    <property type="entry name" value="Multidrug resistance efflux transporter EmrE"/>
    <property type="match status" value="1"/>
</dbReference>
<dbReference type="RefSeq" id="WP_121646703.1">
    <property type="nucleotide sequence ID" value="NZ_RCWN01000002.1"/>
</dbReference>
<keyword evidence="1" id="KW-0812">Transmembrane</keyword>
<keyword evidence="1" id="KW-0472">Membrane</keyword>
<sequence length="66" mass="7139">MAVNPNRDQFALLALVGIAAALGQRRVVAAARRAEASYISPFVYVSQIYAALIVFLVYGELPSLRS</sequence>
<feature type="transmembrane region" description="Helical" evidence="1">
    <location>
        <begin position="39"/>
        <end position="58"/>
    </location>
</feature>
<evidence type="ECO:0000313" key="2">
    <source>
        <dbReference type="EMBL" id="RLQ85286.1"/>
    </source>
</evidence>
<protein>
    <recommendedName>
        <fullName evidence="4">EamA domain-containing protein</fullName>
    </recommendedName>
</protein>
<gene>
    <name evidence="2" type="ORF">D8780_15130</name>
</gene>
<reference evidence="2 3" key="1">
    <citation type="submission" date="2018-10" db="EMBL/GenBank/DDBJ databases">
        <title>Notoacmeibacter sp. M2BS9Y-3-1, whole genome shotgun sequence.</title>
        <authorList>
            <person name="Tuo L."/>
        </authorList>
    </citation>
    <scope>NUCLEOTIDE SEQUENCE [LARGE SCALE GENOMIC DNA]</scope>
    <source>
        <strain evidence="2 3">M2BS9Y-3-1</strain>
    </source>
</reference>
<keyword evidence="1" id="KW-1133">Transmembrane helix</keyword>
<comment type="caution">
    <text evidence="2">The sequence shown here is derived from an EMBL/GenBank/DDBJ whole genome shotgun (WGS) entry which is preliminary data.</text>
</comment>
<evidence type="ECO:0000313" key="3">
    <source>
        <dbReference type="Proteomes" id="UP000281094"/>
    </source>
</evidence>
<keyword evidence="3" id="KW-1185">Reference proteome</keyword>
<name>A0A3L7J3R3_9HYPH</name>
<proteinExistence type="predicted"/>
<evidence type="ECO:0000256" key="1">
    <source>
        <dbReference type="SAM" id="Phobius"/>
    </source>
</evidence>
<accession>A0A3L7J3R3</accession>